<dbReference type="GO" id="GO:0030245">
    <property type="term" value="P:cellulose catabolic process"/>
    <property type="evidence" value="ECO:0007669"/>
    <property type="project" value="UniProtKB-KW"/>
</dbReference>
<evidence type="ECO:0000256" key="5">
    <source>
        <dbReference type="ARBA" id="ARBA00023295"/>
    </source>
</evidence>
<feature type="signal peptide" evidence="8">
    <location>
        <begin position="1"/>
        <end position="20"/>
    </location>
</feature>
<dbReference type="EMBL" id="VUNS01000021">
    <property type="protein sequence ID" value="MST98627.1"/>
    <property type="molecule type" value="Genomic_DNA"/>
</dbReference>
<dbReference type="SUPFAM" id="SSF51445">
    <property type="entry name" value="(Trans)glycosidases"/>
    <property type="match status" value="1"/>
</dbReference>
<dbReference type="Proteomes" id="UP000435649">
    <property type="component" value="Unassembled WGS sequence"/>
</dbReference>
<evidence type="ECO:0000313" key="11">
    <source>
        <dbReference type="Proteomes" id="UP000435649"/>
    </source>
</evidence>
<feature type="domain" description="Glycoside hydrolase family 5" evidence="9">
    <location>
        <begin position="217"/>
        <end position="473"/>
    </location>
</feature>
<dbReference type="Pfam" id="PF00150">
    <property type="entry name" value="Cellulase"/>
    <property type="match status" value="1"/>
</dbReference>
<accession>A0A844G4E3</accession>
<evidence type="ECO:0000256" key="2">
    <source>
        <dbReference type="ARBA" id="ARBA00022801"/>
    </source>
</evidence>
<keyword evidence="11" id="KW-1185">Reference proteome</keyword>
<dbReference type="InterPro" id="IPR017853">
    <property type="entry name" value="GH"/>
</dbReference>
<evidence type="ECO:0000256" key="4">
    <source>
        <dbReference type="ARBA" id="ARBA00023277"/>
    </source>
</evidence>
<name>A0A844G4E3_9BACT</name>
<feature type="chain" id="PRO_5033041822" evidence="8">
    <location>
        <begin position="21"/>
        <end position="513"/>
    </location>
</feature>
<comment type="similarity">
    <text evidence="1 7">Belongs to the glycosyl hydrolase 5 (cellulase A) family.</text>
</comment>
<evidence type="ECO:0000256" key="6">
    <source>
        <dbReference type="ARBA" id="ARBA00023326"/>
    </source>
</evidence>
<keyword evidence="4" id="KW-0119">Carbohydrate metabolism</keyword>
<dbReference type="GO" id="GO:0005576">
    <property type="term" value="C:extracellular region"/>
    <property type="evidence" value="ECO:0007669"/>
    <property type="project" value="TreeGrafter"/>
</dbReference>
<proteinExistence type="inferred from homology"/>
<keyword evidence="6" id="KW-0624">Polysaccharide degradation</keyword>
<keyword evidence="5 7" id="KW-0326">Glycosidase</keyword>
<keyword evidence="2 7" id="KW-0378">Hydrolase</keyword>
<dbReference type="RefSeq" id="WP_154419544.1">
    <property type="nucleotide sequence ID" value="NZ_VUNS01000021.1"/>
</dbReference>
<gene>
    <name evidence="10" type="ORF">FYJ85_16430</name>
</gene>
<evidence type="ECO:0000256" key="3">
    <source>
        <dbReference type="ARBA" id="ARBA00023001"/>
    </source>
</evidence>
<dbReference type="PANTHER" id="PTHR31297">
    <property type="entry name" value="GLUCAN ENDO-1,6-BETA-GLUCOSIDASE B"/>
    <property type="match status" value="1"/>
</dbReference>
<dbReference type="PROSITE" id="PS51257">
    <property type="entry name" value="PROKAR_LIPOPROTEIN"/>
    <property type="match status" value="1"/>
</dbReference>
<evidence type="ECO:0000259" key="9">
    <source>
        <dbReference type="Pfam" id="PF00150"/>
    </source>
</evidence>
<protein>
    <submittedName>
        <fullName evidence="10">Glycoside hydrolase family 5 protein</fullName>
    </submittedName>
</protein>
<organism evidence="10 11">
    <name type="scientific">Victivallis lenta</name>
    <dbReference type="NCBI Taxonomy" id="2606640"/>
    <lineage>
        <taxon>Bacteria</taxon>
        <taxon>Pseudomonadati</taxon>
        <taxon>Lentisphaerota</taxon>
        <taxon>Lentisphaeria</taxon>
        <taxon>Victivallales</taxon>
        <taxon>Victivallaceae</taxon>
        <taxon>Victivallis</taxon>
    </lineage>
</organism>
<sequence>MTMKKTVLLLLLTASACLSAAYRNTELLWEADFRSAGALKRWTDSSAAQYLPAGGPDGSPAVAFVLPKRGTRWMSIGLDPAKLRGLIQLEAVVRGKELTRGPQPYFGSKVMLAISAGGKTRHPEPLRRYGTYGWTKVCIVENIPDNADKVTLSLGIQNASGTFEVAGVRIFRCVETDDPSEGKPAVNAEAQAIPRGPGKGAKFRGFMSGGDLSPEAVGTLAEWNVNLIRYQMNPGLNVKPKADISTPEKYLAWIDSEIKRLDELMPLFREHGIKVAIDLHTGPGTGISQVASNILGAGTSLDTLDAAWRKLASHYRGNPQIYGYDLLNEPVAENYVRGVENPWLAISERLVGVIREVDPDTPIITEPDFANTRPLADRNVIYSPHFYSPHAYTHQGVLGQVRWSYPGVIDGVYWDKEQLRVSMKEVIEFQKKHGVPIFVGEFSVINWAKGGDRYLADMIELFEEYGWDWAYHAFREWDAWSIEHEGKAFRSVVPSPDNPRKRVLLEALKKNTR</sequence>
<dbReference type="Gene3D" id="3.20.20.80">
    <property type="entry name" value="Glycosidases"/>
    <property type="match status" value="1"/>
</dbReference>
<dbReference type="GO" id="GO:0009986">
    <property type="term" value="C:cell surface"/>
    <property type="evidence" value="ECO:0007669"/>
    <property type="project" value="TreeGrafter"/>
</dbReference>
<evidence type="ECO:0000256" key="8">
    <source>
        <dbReference type="SAM" id="SignalP"/>
    </source>
</evidence>
<keyword evidence="3" id="KW-0136">Cellulose degradation</keyword>
<reference evidence="10 11" key="1">
    <citation type="submission" date="2019-08" db="EMBL/GenBank/DDBJ databases">
        <title>In-depth cultivation of the pig gut microbiome towards novel bacterial diversity and tailored functional studies.</title>
        <authorList>
            <person name="Wylensek D."/>
            <person name="Hitch T.C.A."/>
            <person name="Clavel T."/>
        </authorList>
    </citation>
    <scope>NUCLEOTIDE SEQUENCE [LARGE SCALE GENOMIC DNA]</scope>
    <source>
        <strain evidence="10 11">BBE-744-WT-12</strain>
    </source>
</reference>
<dbReference type="GO" id="GO:0008422">
    <property type="term" value="F:beta-glucosidase activity"/>
    <property type="evidence" value="ECO:0007669"/>
    <property type="project" value="TreeGrafter"/>
</dbReference>
<dbReference type="AlphaFoldDB" id="A0A844G4E3"/>
<dbReference type="PANTHER" id="PTHR31297:SF41">
    <property type="entry name" value="ENDOGLUCANASE, PUTATIVE (AFU_ORTHOLOGUE AFUA_5G01830)-RELATED"/>
    <property type="match status" value="1"/>
</dbReference>
<dbReference type="InterPro" id="IPR001547">
    <property type="entry name" value="Glyco_hydro_5"/>
</dbReference>
<dbReference type="InterPro" id="IPR050386">
    <property type="entry name" value="Glycosyl_hydrolase_5"/>
</dbReference>
<evidence type="ECO:0000256" key="7">
    <source>
        <dbReference type="RuleBase" id="RU361153"/>
    </source>
</evidence>
<comment type="caution">
    <text evidence="10">The sequence shown here is derived from an EMBL/GenBank/DDBJ whole genome shotgun (WGS) entry which is preliminary data.</text>
</comment>
<evidence type="ECO:0000256" key="1">
    <source>
        <dbReference type="ARBA" id="ARBA00005641"/>
    </source>
</evidence>
<keyword evidence="8" id="KW-0732">Signal</keyword>
<evidence type="ECO:0000313" key="10">
    <source>
        <dbReference type="EMBL" id="MST98627.1"/>
    </source>
</evidence>